<dbReference type="Pfam" id="PF00903">
    <property type="entry name" value="Glyoxalase"/>
    <property type="match status" value="1"/>
</dbReference>
<dbReference type="CDD" id="cd06587">
    <property type="entry name" value="VOC"/>
    <property type="match status" value="1"/>
</dbReference>
<protein>
    <recommendedName>
        <fullName evidence="1">VOC domain-containing protein</fullName>
    </recommendedName>
</protein>
<keyword evidence="3" id="KW-1185">Reference proteome</keyword>
<gene>
    <name evidence="2" type="ORF">GCM10010912_68770</name>
</gene>
<dbReference type="Gene3D" id="3.10.180.10">
    <property type="entry name" value="2,3-Dihydroxybiphenyl 1,2-Dioxygenase, domain 1"/>
    <property type="match status" value="1"/>
</dbReference>
<accession>A0A917FYT5</accession>
<proteinExistence type="predicted"/>
<dbReference type="PROSITE" id="PS51819">
    <property type="entry name" value="VOC"/>
    <property type="match status" value="1"/>
</dbReference>
<name>A0A917FYT5_9BACL</name>
<dbReference type="InterPro" id="IPR037523">
    <property type="entry name" value="VOC_core"/>
</dbReference>
<dbReference type="SUPFAM" id="SSF54593">
    <property type="entry name" value="Glyoxalase/Bleomycin resistance protein/Dihydroxybiphenyl dioxygenase"/>
    <property type="match status" value="1"/>
</dbReference>
<evidence type="ECO:0000313" key="3">
    <source>
        <dbReference type="Proteomes" id="UP000637643"/>
    </source>
</evidence>
<dbReference type="AlphaFoldDB" id="A0A917FYT5"/>
<reference evidence="2" key="1">
    <citation type="journal article" date="2014" name="Int. J. Syst. Evol. Microbiol.">
        <title>Complete genome sequence of Corynebacterium casei LMG S-19264T (=DSM 44701T), isolated from a smear-ripened cheese.</title>
        <authorList>
            <consortium name="US DOE Joint Genome Institute (JGI-PGF)"/>
            <person name="Walter F."/>
            <person name="Albersmeier A."/>
            <person name="Kalinowski J."/>
            <person name="Ruckert C."/>
        </authorList>
    </citation>
    <scope>NUCLEOTIDE SEQUENCE</scope>
    <source>
        <strain evidence="2">CGMCC 1.16134</strain>
    </source>
</reference>
<evidence type="ECO:0000259" key="1">
    <source>
        <dbReference type="PROSITE" id="PS51819"/>
    </source>
</evidence>
<comment type="caution">
    <text evidence="2">The sequence shown here is derived from an EMBL/GenBank/DDBJ whole genome shotgun (WGS) entry which is preliminary data.</text>
</comment>
<feature type="domain" description="VOC" evidence="1">
    <location>
        <begin position="1"/>
        <end position="141"/>
    </location>
</feature>
<evidence type="ECO:0000313" key="2">
    <source>
        <dbReference type="EMBL" id="GGG14550.1"/>
    </source>
</evidence>
<sequence>MLHLTCTYLIVKDMEKSISFYEATLGVKAQSRNIKRWAQFDCGNTLALWNPEYDLELIRNNENLEEHFNDEYLLFKQNNKINYGNNVILNFNVPDLKNEYERIKSLNIGRLTEILYINIVQPYYCFMLEDPDGNMLEITGPYNKQ</sequence>
<organism evidence="2 3">
    <name type="scientific">Paenibacillus albidus</name>
    <dbReference type="NCBI Taxonomy" id="2041023"/>
    <lineage>
        <taxon>Bacteria</taxon>
        <taxon>Bacillati</taxon>
        <taxon>Bacillota</taxon>
        <taxon>Bacilli</taxon>
        <taxon>Bacillales</taxon>
        <taxon>Paenibacillaceae</taxon>
        <taxon>Paenibacillus</taxon>
    </lineage>
</organism>
<dbReference type="InterPro" id="IPR029068">
    <property type="entry name" value="Glyas_Bleomycin-R_OHBP_Dase"/>
</dbReference>
<dbReference type="EMBL" id="BMKR01000073">
    <property type="protein sequence ID" value="GGG14550.1"/>
    <property type="molecule type" value="Genomic_DNA"/>
</dbReference>
<dbReference type="InterPro" id="IPR004360">
    <property type="entry name" value="Glyas_Fos-R_dOase_dom"/>
</dbReference>
<dbReference type="Proteomes" id="UP000637643">
    <property type="component" value="Unassembled WGS sequence"/>
</dbReference>
<reference evidence="2" key="2">
    <citation type="submission" date="2020-09" db="EMBL/GenBank/DDBJ databases">
        <authorList>
            <person name="Sun Q."/>
            <person name="Zhou Y."/>
        </authorList>
    </citation>
    <scope>NUCLEOTIDE SEQUENCE</scope>
    <source>
        <strain evidence="2">CGMCC 1.16134</strain>
    </source>
</reference>